<sequence length="56" mass="6368">MAVLAVAQIRKKCYELNINWILSADITGLFDNIDHGLLRDLIRIRVKVIYANRGVA</sequence>
<name>A0A850T2Q5_9BACT</name>
<evidence type="ECO:0008006" key="3">
    <source>
        <dbReference type="Google" id="ProtNLM"/>
    </source>
</evidence>
<gene>
    <name evidence="1" type="ORF">HXW94_16895</name>
</gene>
<evidence type="ECO:0000313" key="2">
    <source>
        <dbReference type="Proteomes" id="UP000553343"/>
    </source>
</evidence>
<dbReference type="AlphaFoldDB" id="A0A850T2Q5"/>
<evidence type="ECO:0000313" key="1">
    <source>
        <dbReference type="EMBL" id="NWH06640.1"/>
    </source>
</evidence>
<protein>
    <recommendedName>
        <fullName evidence="3">Reverse transcriptase domain-containing protein</fullName>
    </recommendedName>
</protein>
<dbReference type="RefSeq" id="WP_178368096.1">
    <property type="nucleotide sequence ID" value="NZ_JACADJ010000093.1"/>
</dbReference>
<proteinExistence type="predicted"/>
<dbReference type="Proteomes" id="UP000553343">
    <property type="component" value="Unassembled WGS sequence"/>
</dbReference>
<dbReference type="EMBL" id="JACADJ010000093">
    <property type="protein sequence ID" value="NWH06640.1"/>
    <property type="molecule type" value="Genomic_DNA"/>
</dbReference>
<comment type="caution">
    <text evidence="1">The sequence shown here is derived from an EMBL/GenBank/DDBJ whole genome shotgun (WGS) entry which is preliminary data.</text>
</comment>
<accession>A0A850T2Q5</accession>
<keyword evidence="2" id="KW-1185">Reference proteome</keyword>
<reference evidence="1 2" key="1">
    <citation type="submission" date="2020-06" db="EMBL/GenBank/DDBJ databases">
        <title>High-quality draft genome of sulfate reducer Desulfobacter latus type strain AcrS2 isolated from marine sediment.</title>
        <authorList>
            <person name="Hoppe M."/>
            <person name="Larsen C.K."/>
            <person name="Marshall I.P.G."/>
            <person name="Schramm A."/>
            <person name="Marietou A.G."/>
        </authorList>
    </citation>
    <scope>NUCLEOTIDE SEQUENCE [LARGE SCALE GENOMIC DNA]</scope>
    <source>
        <strain evidence="1 2">AcRS2</strain>
    </source>
</reference>
<organism evidence="1 2">
    <name type="scientific">Desulfobacter latus</name>
    <dbReference type="NCBI Taxonomy" id="2292"/>
    <lineage>
        <taxon>Bacteria</taxon>
        <taxon>Pseudomonadati</taxon>
        <taxon>Thermodesulfobacteriota</taxon>
        <taxon>Desulfobacteria</taxon>
        <taxon>Desulfobacterales</taxon>
        <taxon>Desulfobacteraceae</taxon>
        <taxon>Desulfobacter</taxon>
    </lineage>
</organism>